<dbReference type="InterPro" id="IPR001173">
    <property type="entry name" value="Glyco_trans_2-like"/>
</dbReference>
<dbReference type="Pfam" id="PF00535">
    <property type="entry name" value="Glycos_transf_2"/>
    <property type="match status" value="1"/>
</dbReference>
<dbReference type="RefSeq" id="WP_198659877.1">
    <property type="nucleotide sequence ID" value="NZ_CP059488.1"/>
</dbReference>
<reference evidence="2 3" key="1">
    <citation type="submission" date="2020-07" db="EMBL/GenBank/DDBJ databases">
        <title>Complete genome sequence analysis of Acidithiobacillus ferrivorans XJFY6S-08 reveals extreme environmental adaptation to alpine acid mine drainage.</title>
        <authorList>
            <person name="Yan L."/>
            <person name="Ni Y."/>
        </authorList>
    </citation>
    <scope>NUCLEOTIDE SEQUENCE [LARGE SCALE GENOMIC DNA]</scope>
    <source>
        <strain evidence="2 3">XJFY6S-08</strain>
    </source>
</reference>
<feature type="domain" description="Glycosyltransferase 2-like" evidence="1">
    <location>
        <begin position="5"/>
        <end position="120"/>
    </location>
</feature>
<accession>A0A7T5BFT1</accession>
<dbReference type="GO" id="GO:0016740">
    <property type="term" value="F:transferase activity"/>
    <property type="evidence" value="ECO:0007669"/>
    <property type="project" value="UniProtKB-KW"/>
</dbReference>
<evidence type="ECO:0000313" key="2">
    <source>
        <dbReference type="EMBL" id="QQD71574.1"/>
    </source>
</evidence>
<dbReference type="InterPro" id="IPR050256">
    <property type="entry name" value="Glycosyltransferase_2"/>
</dbReference>
<dbReference type="SUPFAM" id="SSF53448">
    <property type="entry name" value="Nucleotide-diphospho-sugar transferases"/>
    <property type="match status" value="1"/>
</dbReference>
<dbReference type="InterPro" id="IPR029044">
    <property type="entry name" value="Nucleotide-diphossugar_trans"/>
</dbReference>
<sequence>MEIFIVIPCLNEEDCITATCASLGFGDGLEPPGRLVLVDNGSSDGTAKLMLAIQRASPPGHVLITQEHRRGYVAARRAGMAKVIDVAQRDQVPEEDVLILQADADTIYLPDYLRPWLTLIVAVADTFWKRVPSPAASSISSFLCSGSSAGRSIMAWSVGWRRKRGKS</sequence>
<dbReference type="Proteomes" id="UP000595420">
    <property type="component" value="Chromosome"/>
</dbReference>
<evidence type="ECO:0000313" key="3">
    <source>
        <dbReference type="Proteomes" id="UP000595420"/>
    </source>
</evidence>
<name>A0A7T5BFT1_9PROT</name>
<dbReference type="PANTHER" id="PTHR48090">
    <property type="entry name" value="UNDECAPRENYL-PHOSPHATE 4-DEOXY-4-FORMAMIDO-L-ARABINOSE TRANSFERASE-RELATED"/>
    <property type="match status" value="1"/>
</dbReference>
<dbReference type="AlphaFoldDB" id="A0A7T5BFT1"/>
<organism evidence="2 3">
    <name type="scientific">Acidithiobacillus ferrivorans</name>
    <dbReference type="NCBI Taxonomy" id="160808"/>
    <lineage>
        <taxon>Bacteria</taxon>
        <taxon>Pseudomonadati</taxon>
        <taxon>Pseudomonadota</taxon>
        <taxon>Acidithiobacillia</taxon>
        <taxon>Acidithiobacillales</taxon>
        <taxon>Acidithiobacillaceae</taxon>
        <taxon>Acidithiobacillus</taxon>
    </lineage>
</organism>
<dbReference type="Gene3D" id="3.90.550.10">
    <property type="entry name" value="Spore Coat Polysaccharide Biosynthesis Protein SpsA, Chain A"/>
    <property type="match status" value="1"/>
</dbReference>
<protein>
    <submittedName>
        <fullName evidence="2">Glycosyltransferase</fullName>
    </submittedName>
</protein>
<evidence type="ECO:0000259" key="1">
    <source>
        <dbReference type="Pfam" id="PF00535"/>
    </source>
</evidence>
<dbReference type="EMBL" id="CP059488">
    <property type="protein sequence ID" value="QQD71574.1"/>
    <property type="molecule type" value="Genomic_DNA"/>
</dbReference>
<proteinExistence type="predicted"/>
<gene>
    <name evidence="2" type="ORF">H2515_08825</name>
</gene>
<dbReference type="PANTHER" id="PTHR48090:SF7">
    <property type="entry name" value="RFBJ PROTEIN"/>
    <property type="match status" value="1"/>
</dbReference>
<keyword evidence="2" id="KW-0808">Transferase</keyword>